<feature type="transmembrane region" description="Helical" evidence="2">
    <location>
        <begin position="26"/>
        <end position="46"/>
    </location>
</feature>
<feature type="compositionally biased region" description="Low complexity" evidence="1">
    <location>
        <begin position="648"/>
        <end position="659"/>
    </location>
</feature>
<feature type="compositionally biased region" description="Low complexity" evidence="1">
    <location>
        <begin position="596"/>
        <end position="617"/>
    </location>
</feature>
<evidence type="ECO:0000313" key="4">
    <source>
        <dbReference type="WBParaSite" id="maker-uti_cns_0011452-snap-gene-0.6-mRNA-1"/>
    </source>
</evidence>
<evidence type="ECO:0000256" key="2">
    <source>
        <dbReference type="SAM" id="Phobius"/>
    </source>
</evidence>
<sequence>SSARHGQQQQASQLVLEQIQQSAGGLPAFAVTSIFIIIAIILLHAIQLPIRNLFLVIKADLSDIVQVASVGLLIERRVTVHMGESGHQGGVVIVDLSQHAGSQRGRVALLNDLLMELQHREAVLILLQGVLGGVHLRHLHRLAGAFAKFNVAKIDRDSKAAIVAATGAAVQHVAGQFRLAVPIAESQTALLQLRLRIVRSLSTKTAPTKDSSTSAKIFESASNDRRADGAAGVSSMMNSVRPRSRHTWPWVYLLAMKVRQQQGELSHIRSETCAPEAFSAHLYRHLAPLIWRLFNNAHFFAQMLQLLSLLSANPWIKHDHVLFAKVGLQRAPVRIELLRMSHLVLNLLLLAQSTNCNLAHRRLHFASLRFGHAIDIQTGQSVDSAFGFQIVVLLLGPVTLADQLEPSSVLTDSLGFDNFAIMTTPSRLRPRRQRRWKRQLLQRLRRLLQRRFEPADAIEADRPERDAEEPQPYFDSNSAAFHFKLARGFKPIRGTGPESWWQVEDADGGGGGGGAAEAAAEAARGSSTEYRLLETQRVVAEVAVPVVVAAAAAAVAAARRPKRPKQPPKDRLSKAFHYKNRSQRHYSSPRAALATAAKNSAENPPSASAGSAGSRGSDTSQKLPEADAEIASRQIDKTRASTCASQEASDGAGSLSAASVTPARRTKSGQARPGKQAERSADFKSLAFGRLSGDPHSLDRRSDRMVGQPDGSSRVAPDFLADAGAVQIGWRAELGRCEQLRCHPGQDRSSSELSFNFKRFTATTSPSRRPRCTAVRVPSPMSSFSLNLYDPAATVQLKFVVSAELEKPEQVAEAVAALIYGSSQYKTWPRRMLWDQEEEEAEEAVALAMEDEAQLPGLRERNYPDALGPYGNRICFGACNASTQFELSYKLVKVNWLTGTCPESPKQRRQTRPSGYRSSQMQTCPQDPIKTCPQDPIKTCPQDPIKTCRKIHQDLSARSKTCPQDPIKTCPQDPIKTCPQDPIKTCPQDPIKTCPQDPIKTFPQDPFKTCPQDPIKTCPQDPIKTCRKIPSRLTCPQDPIKTCPQDPIKTCPQDPIKTCPQDPKTCPQDPFKTCPQDPFKTCPQDPIKTCPQDPIKTCPQDPIKTCPQDPIETYPQDPIKTCPQDPIKTCPQDPIETCPQDPIETYPQDPIKTCPQDPIETYPQDPIRTCPQDPTETYPQDPIKTSHWWTLPHRHQPDEYADGKLPQPWQPCRDSRTPAQNVPQAAQADTASQLQSTGANEDNSVYRAALAAPTAAQDKPKPSRRLGNWNSILFGWFLFMGGSGGQGQPISRSMGSSARLPFRWGRCRIASSDVSTARVEFDDISRAMPCLACSSARRMPRSHPTHLLPTHIVQMTAGQAVPAMPNQHNVPHLTASLALHSIPVPVPFGSADRHSGAAAAQVAMQRVRRSVNTGQRVDVDRSGRSQRNDSSCSLIDHRTGMEKASCATATPELRQRRQERRTEGRRATEGAATATLPPVMQKFGFGDRGGCCGCCKGGGGGGIGGGGSEGGVLSPSGEAAADAEADADAEPEAEELVRLIGIGGIIDPNYAIPTGCEQAVLYGVELQRVHAESIVLFNFIANHVADLDSLTAEGAAHATADAADAAHTDTGASAAHAEAHALSIRGALMCQRPRLDSNWLIRLLMLLLLLHNSTTSRRQSQPSNYRRLFNIAKLLHLASGSIRLIPVSASTRIIISFNCQRRSPLSNPALQLLLLLLRPATCSGEVTGGQDFGCGGFYRRNRGGRDATAPGGPLPADLGKEANAPLPQPHLGGTDATAAQQFESMRVPQRSAGSVTDWHREMPAQRRQTEQWIGQWPTQSSLASWKVLSISPRFVQRENQRDSLRKTRVLETHSVPAAFAIRLKRPATISQIASLINLTTGGLSNSARPREADASK</sequence>
<evidence type="ECO:0000256" key="1">
    <source>
        <dbReference type="SAM" id="MobiDB-lite"/>
    </source>
</evidence>
<keyword evidence="2" id="KW-0812">Transmembrane</keyword>
<keyword evidence="2" id="KW-1133">Transmembrane helix</keyword>
<name>A0A1I8ICR1_9PLAT</name>
<feature type="region of interest" description="Disordered" evidence="1">
    <location>
        <begin position="902"/>
        <end position="928"/>
    </location>
</feature>
<feature type="compositionally biased region" description="Basic and acidic residues" evidence="1">
    <location>
        <begin position="1417"/>
        <end position="1427"/>
    </location>
</feature>
<dbReference type="PANTHER" id="PTHR35245">
    <property type="match status" value="1"/>
</dbReference>
<dbReference type="Proteomes" id="UP000095280">
    <property type="component" value="Unplaced"/>
</dbReference>
<feature type="compositionally biased region" description="Basic residues" evidence="1">
    <location>
        <begin position="574"/>
        <end position="584"/>
    </location>
</feature>
<accession>A0A1I8ICR1</accession>
<keyword evidence="2" id="KW-0472">Membrane</keyword>
<protein>
    <submittedName>
        <fullName evidence="4">Protein kinase domain-containing protein</fullName>
    </submittedName>
</protein>
<evidence type="ECO:0000313" key="3">
    <source>
        <dbReference type="Proteomes" id="UP000095280"/>
    </source>
</evidence>
<feature type="compositionally biased region" description="Polar residues" evidence="1">
    <location>
        <begin position="1217"/>
        <end position="1240"/>
    </location>
</feature>
<dbReference type="WBParaSite" id="maker-uti_cns_0011452-snap-gene-0.6-mRNA-1">
    <property type="protein sequence ID" value="maker-uti_cns_0011452-snap-gene-0.6-mRNA-1"/>
    <property type="gene ID" value="maker-uti_cns_0011452-snap-gene-0.6"/>
</dbReference>
<proteinExistence type="predicted"/>
<feature type="region of interest" description="Disordered" evidence="1">
    <location>
        <begin position="555"/>
        <end position="716"/>
    </location>
</feature>
<feature type="region of interest" description="Disordered" evidence="1">
    <location>
        <begin position="1409"/>
        <end position="1471"/>
    </location>
</feature>
<feature type="region of interest" description="Disordered" evidence="1">
    <location>
        <begin position="1133"/>
        <end position="1178"/>
    </location>
</feature>
<feature type="region of interest" description="Disordered" evidence="1">
    <location>
        <begin position="1744"/>
        <end position="1774"/>
    </location>
</feature>
<reference evidence="4" key="1">
    <citation type="submission" date="2016-11" db="UniProtKB">
        <authorList>
            <consortium name="WormBaseParasite"/>
        </authorList>
    </citation>
    <scope>IDENTIFICATION</scope>
</reference>
<feature type="compositionally biased region" description="Basic and acidic residues" evidence="1">
    <location>
        <begin position="1453"/>
        <end position="1468"/>
    </location>
</feature>
<feature type="region of interest" description="Disordered" evidence="1">
    <location>
        <begin position="497"/>
        <end position="522"/>
    </location>
</feature>
<keyword evidence="3" id="KW-1185">Reference proteome</keyword>
<feature type="compositionally biased region" description="Polar residues" evidence="1">
    <location>
        <begin position="912"/>
        <end position="925"/>
    </location>
</feature>
<organism evidence="3 4">
    <name type="scientific">Macrostomum lignano</name>
    <dbReference type="NCBI Taxonomy" id="282301"/>
    <lineage>
        <taxon>Eukaryota</taxon>
        <taxon>Metazoa</taxon>
        <taxon>Spiralia</taxon>
        <taxon>Lophotrochozoa</taxon>
        <taxon>Platyhelminthes</taxon>
        <taxon>Rhabditophora</taxon>
        <taxon>Macrostomorpha</taxon>
        <taxon>Macrostomida</taxon>
        <taxon>Macrostomidae</taxon>
        <taxon>Macrostomum</taxon>
    </lineage>
</organism>
<feature type="region of interest" description="Disordered" evidence="1">
    <location>
        <begin position="1208"/>
        <end position="1240"/>
    </location>
</feature>